<dbReference type="PANTHER" id="PTHR30404">
    <property type="entry name" value="N-ACETYLMURAMOYL-L-ALANINE AMIDASE"/>
    <property type="match status" value="1"/>
</dbReference>
<dbReference type="InterPro" id="IPR050695">
    <property type="entry name" value="N-acetylmuramoyl_amidase_3"/>
</dbReference>
<evidence type="ECO:0000313" key="3">
    <source>
        <dbReference type="EMBL" id="HIS96630.1"/>
    </source>
</evidence>
<dbReference type="Pfam" id="PF01520">
    <property type="entry name" value="Amidase_3"/>
    <property type="match status" value="1"/>
</dbReference>
<dbReference type="PANTHER" id="PTHR30404:SF0">
    <property type="entry name" value="N-ACETYLMURAMOYL-L-ALANINE AMIDASE AMIC"/>
    <property type="match status" value="1"/>
</dbReference>
<reference evidence="3" key="1">
    <citation type="submission" date="2020-10" db="EMBL/GenBank/DDBJ databases">
        <authorList>
            <person name="Gilroy R."/>
        </authorList>
    </citation>
    <scope>NUCLEOTIDE SEQUENCE</scope>
    <source>
        <strain evidence="3">ChiHecec3B27-6122</strain>
    </source>
</reference>
<comment type="caution">
    <text evidence="3">The sequence shown here is derived from an EMBL/GenBank/DDBJ whole genome shotgun (WGS) entry which is preliminary data.</text>
</comment>
<evidence type="ECO:0000256" key="1">
    <source>
        <dbReference type="ARBA" id="ARBA00022801"/>
    </source>
</evidence>
<dbReference type="GO" id="GO:0030288">
    <property type="term" value="C:outer membrane-bounded periplasmic space"/>
    <property type="evidence" value="ECO:0007669"/>
    <property type="project" value="TreeGrafter"/>
</dbReference>
<dbReference type="SMART" id="SM00646">
    <property type="entry name" value="Ami_3"/>
    <property type="match status" value="1"/>
</dbReference>
<organism evidence="3 4">
    <name type="scientific">Candidatus Scatomorpha pullistercoris</name>
    <dbReference type="NCBI Taxonomy" id="2840929"/>
    <lineage>
        <taxon>Bacteria</taxon>
        <taxon>Bacillati</taxon>
        <taxon>Bacillota</taxon>
        <taxon>Clostridia</taxon>
        <taxon>Eubacteriales</taxon>
        <taxon>Candidatus Scatomorpha</taxon>
    </lineage>
</organism>
<dbReference type="Gene3D" id="3.40.630.40">
    <property type="entry name" value="Zn-dependent exopeptidases"/>
    <property type="match status" value="1"/>
</dbReference>
<evidence type="ECO:0000259" key="2">
    <source>
        <dbReference type="SMART" id="SM00646"/>
    </source>
</evidence>
<dbReference type="AlphaFoldDB" id="A0A9D1G3F6"/>
<reference evidence="3" key="2">
    <citation type="journal article" date="2021" name="PeerJ">
        <title>Extensive microbial diversity within the chicken gut microbiome revealed by metagenomics and culture.</title>
        <authorList>
            <person name="Gilroy R."/>
            <person name="Ravi A."/>
            <person name="Getino M."/>
            <person name="Pursley I."/>
            <person name="Horton D.L."/>
            <person name="Alikhan N.F."/>
            <person name="Baker D."/>
            <person name="Gharbi K."/>
            <person name="Hall N."/>
            <person name="Watson M."/>
            <person name="Adriaenssens E.M."/>
            <person name="Foster-Nyarko E."/>
            <person name="Jarju S."/>
            <person name="Secka A."/>
            <person name="Antonio M."/>
            <person name="Oren A."/>
            <person name="Chaudhuri R.R."/>
            <person name="La Ragione R."/>
            <person name="Hildebrand F."/>
            <person name="Pallen M.J."/>
        </authorList>
    </citation>
    <scope>NUCLEOTIDE SEQUENCE</scope>
    <source>
        <strain evidence="3">ChiHecec3B27-6122</strain>
    </source>
</reference>
<name>A0A9D1G3F6_9FIRM</name>
<dbReference type="EMBL" id="DVJS01000034">
    <property type="protein sequence ID" value="HIS96630.1"/>
    <property type="molecule type" value="Genomic_DNA"/>
</dbReference>
<feature type="domain" description="MurNAc-LAA" evidence="2">
    <location>
        <begin position="126"/>
        <end position="238"/>
    </location>
</feature>
<dbReference type="SUPFAM" id="SSF53187">
    <property type="entry name" value="Zn-dependent exopeptidases"/>
    <property type="match status" value="1"/>
</dbReference>
<evidence type="ECO:0000313" key="4">
    <source>
        <dbReference type="Proteomes" id="UP000886876"/>
    </source>
</evidence>
<dbReference type="InterPro" id="IPR002508">
    <property type="entry name" value="MurNAc-LAA_cat"/>
</dbReference>
<protein>
    <submittedName>
        <fullName evidence="3">N-acetylmuramoyl-L-alanine amidase</fullName>
    </submittedName>
</protein>
<keyword evidence="1" id="KW-0378">Hydrolase</keyword>
<dbReference type="Proteomes" id="UP000886876">
    <property type="component" value="Unassembled WGS sequence"/>
</dbReference>
<sequence>MLVAISIRLRELVALALVLALIAAAFALPPYYADADEPETEPVSAGSARETVLIIDAGHGGEDGGAVTADGVPESGINLGIAKKLEALCGLFGVDSVMTRESQEISYPDTAGTTAQRKSADQKARVELINSQEDAVLVSIHQNFFPDSRPFGCQVLYGKTDGSRELAELAHSMLTEALCPTSRRVAAPISEDIYLMRAAKCTAILVECGFLSNTAEAALLQTEAYQLKISALLLASYLQYEASTDGRVL</sequence>
<gene>
    <name evidence="3" type="ORF">IAD42_01490</name>
</gene>
<dbReference type="CDD" id="cd02696">
    <property type="entry name" value="MurNAc-LAA"/>
    <property type="match status" value="1"/>
</dbReference>
<accession>A0A9D1G3F6</accession>
<dbReference type="GO" id="GO:0008745">
    <property type="term" value="F:N-acetylmuramoyl-L-alanine amidase activity"/>
    <property type="evidence" value="ECO:0007669"/>
    <property type="project" value="InterPro"/>
</dbReference>
<proteinExistence type="predicted"/>
<dbReference type="GO" id="GO:0009253">
    <property type="term" value="P:peptidoglycan catabolic process"/>
    <property type="evidence" value="ECO:0007669"/>
    <property type="project" value="InterPro"/>
</dbReference>